<dbReference type="Proteomes" id="UP001163046">
    <property type="component" value="Unassembled WGS sequence"/>
</dbReference>
<dbReference type="OrthoDB" id="5988949at2759"/>
<sequence length="182" mass="20721">MEQRIDVGFLVDASRGRYSSRVILKFIKDTIRRFEVSSSKTRIGIVQYTSRVRLILGLGRAYNPTQIDRLIDRIRLSGRSGRYLGKALSYTRRYLFKGRPRCGRRRVLIVLATGVSRDGVRRPAGRLFASGVEIYAIGIGRVRRRTLMQIATVSKQVFSVGTRRLVSLSRLIKDRICSSKGQ</sequence>
<comment type="caution">
    <text evidence="2">The sequence shown here is derived from an EMBL/GenBank/DDBJ whole genome shotgun (WGS) entry which is preliminary data.</text>
</comment>
<feature type="domain" description="VWFA" evidence="1">
    <location>
        <begin position="6"/>
        <end position="176"/>
    </location>
</feature>
<protein>
    <recommendedName>
        <fullName evidence="1">VWFA domain-containing protein</fullName>
    </recommendedName>
</protein>
<dbReference type="PANTHER" id="PTHR24020">
    <property type="entry name" value="COLLAGEN ALPHA"/>
    <property type="match status" value="1"/>
</dbReference>
<dbReference type="InterPro" id="IPR002035">
    <property type="entry name" value="VWF_A"/>
</dbReference>
<dbReference type="AlphaFoldDB" id="A0A9X0CZ01"/>
<evidence type="ECO:0000313" key="2">
    <source>
        <dbReference type="EMBL" id="KAJ7378689.1"/>
    </source>
</evidence>
<gene>
    <name evidence="2" type="ORF">OS493_021269</name>
</gene>
<dbReference type="PROSITE" id="PS50234">
    <property type="entry name" value="VWFA"/>
    <property type="match status" value="1"/>
</dbReference>
<dbReference type="InterPro" id="IPR050525">
    <property type="entry name" value="ECM_Assembly_Org"/>
</dbReference>
<dbReference type="EMBL" id="MU826363">
    <property type="protein sequence ID" value="KAJ7378689.1"/>
    <property type="molecule type" value="Genomic_DNA"/>
</dbReference>
<name>A0A9X0CZ01_9CNID</name>
<accession>A0A9X0CZ01</accession>
<evidence type="ECO:0000259" key="1">
    <source>
        <dbReference type="PROSITE" id="PS50234"/>
    </source>
</evidence>
<dbReference type="PANTHER" id="PTHR24020:SF20">
    <property type="entry name" value="PH DOMAIN-CONTAINING PROTEIN"/>
    <property type="match status" value="1"/>
</dbReference>
<organism evidence="2 3">
    <name type="scientific">Desmophyllum pertusum</name>
    <dbReference type="NCBI Taxonomy" id="174260"/>
    <lineage>
        <taxon>Eukaryota</taxon>
        <taxon>Metazoa</taxon>
        <taxon>Cnidaria</taxon>
        <taxon>Anthozoa</taxon>
        <taxon>Hexacorallia</taxon>
        <taxon>Scleractinia</taxon>
        <taxon>Caryophylliina</taxon>
        <taxon>Caryophylliidae</taxon>
        <taxon>Desmophyllum</taxon>
    </lineage>
</organism>
<keyword evidence="3" id="KW-1185">Reference proteome</keyword>
<dbReference type="SMART" id="SM00327">
    <property type="entry name" value="VWA"/>
    <property type="match status" value="1"/>
</dbReference>
<proteinExistence type="predicted"/>
<dbReference type="InterPro" id="IPR036465">
    <property type="entry name" value="vWFA_dom_sf"/>
</dbReference>
<dbReference type="SUPFAM" id="SSF53300">
    <property type="entry name" value="vWA-like"/>
    <property type="match status" value="1"/>
</dbReference>
<dbReference type="Pfam" id="PF00092">
    <property type="entry name" value="VWA"/>
    <property type="match status" value="1"/>
</dbReference>
<dbReference type="Gene3D" id="3.40.50.410">
    <property type="entry name" value="von Willebrand factor, type A domain"/>
    <property type="match status" value="1"/>
</dbReference>
<evidence type="ECO:0000313" key="3">
    <source>
        <dbReference type="Proteomes" id="UP001163046"/>
    </source>
</evidence>
<dbReference type="CDD" id="cd01450">
    <property type="entry name" value="vWFA_subfamily_ECM"/>
    <property type="match status" value="1"/>
</dbReference>
<reference evidence="2" key="1">
    <citation type="submission" date="2023-01" db="EMBL/GenBank/DDBJ databases">
        <title>Genome assembly of the deep-sea coral Lophelia pertusa.</title>
        <authorList>
            <person name="Herrera S."/>
            <person name="Cordes E."/>
        </authorList>
    </citation>
    <scope>NUCLEOTIDE SEQUENCE</scope>
    <source>
        <strain evidence="2">USNM1676648</strain>
        <tissue evidence="2">Polyp</tissue>
    </source>
</reference>